<evidence type="ECO:0000313" key="3">
    <source>
        <dbReference type="Proteomes" id="UP000015347"/>
    </source>
</evidence>
<dbReference type="PROSITE" id="PS51257">
    <property type="entry name" value="PROKAR_LIPOPROTEIN"/>
    <property type="match status" value="1"/>
</dbReference>
<protein>
    <recommendedName>
        <fullName evidence="4">Lipoprotein</fullName>
    </recommendedName>
</protein>
<keyword evidence="3" id="KW-1185">Reference proteome</keyword>
<keyword evidence="1" id="KW-0732">Signal</keyword>
<evidence type="ECO:0000313" key="2">
    <source>
        <dbReference type="EMBL" id="EPX76572.1"/>
    </source>
</evidence>
<sequence>MIQLTRAFAGFAALAALTACVEMEGGGGTTTVMPPMAGGPPFIEGSFSASEAAVNACRDLLASRTSGGVTVVGSEFSQANSAVYMRVGANGAPWRCIVSDDGSNPSIMFMGDEGAM</sequence>
<dbReference type="Proteomes" id="UP000015347">
    <property type="component" value="Unassembled WGS sequence"/>
</dbReference>
<evidence type="ECO:0000256" key="1">
    <source>
        <dbReference type="SAM" id="SignalP"/>
    </source>
</evidence>
<dbReference type="EMBL" id="APVH01000046">
    <property type="protein sequence ID" value="EPX76572.1"/>
    <property type="molecule type" value="Genomic_DNA"/>
</dbReference>
<gene>
    <name evidence="2" type="ORF">Salmuc_00404</name>
</gene>
<name>S9Q9C5_9RHOB</name>
<organism evidence="2 3">
    <name type="scientific">Salipiger mucosus DSM 16094</name>
    <dbReference type="NCBI Taxonomy" id="1123237"/>
    <lineage>
        <taxon>Bacteria</taxon>
        <taxon>Pseudomonadati</taxon>
        <taxon>Pseudomonadota</taxon>
        <taxon>Alphaproteobacteria</taxon>
        <taxon>Rhodobacterales</taxon>
        <taxon>Roseobacteraceae</taxon>
        <taxon>Salipiger</taxon>
    </lineage>
</organism>
<dbReference type="OrthoDB" id="8454614at2"/>
<feature type="chain" id="PRO_5013334289" description="Lipoprotein" evidence="1">
    <location>
        <begin position="16"/>
        <end position="116"/>
    </location>
</feature>
<dbReference type="AlphaFoldDB" id="S9Q9C5"/>
<dbReference type="HOGENOM" id="CLU_2095137_0_0_5"/>
<evidence type="ECO:0008006" key="4">
    <source>
        <dbReference type="Google" id="ProtNLM"/>
    </source>
</evidence>
<dbReference type="RefSeq" id="WP_020039289.1">
    <property type="nucleotide sequence ID" value="NZ_KE557282.1"/>
</dbReference>
<proteinExistence type="predicted"/>
<feature type="signal peptide" evidence="1">
    <location>
        <begin position="1"/>
        <end position="15"/>
    </location>
</feature>
<accession>S9Q9C5</accession>
<comment type="caution">
    <text evidence="2">The sequence shown here is derived from an EMBL/GenBank/DDBJ whole genome shotgun (WGS) entry which is preliminary data.</text>
</comment>
<reference evidence="3" key="1">
    <citation type="journal article" date="2014" name="Stand. Genomic Sci.">
        <title>Genome sequence of the exopolysaccharide-producing Salipiger mucosus type strain (DSM 16094(T)), a moderately halophilic member of the Roseobacter clade.</title>
        <authorList>
            <person name="Riedel T."/>
            <person name="Spring S."/>
            <person name="Fiebig A."/>
            <person name="Petersen J."/>
            <person name="Kyrpides N.C."/>
            <person name="Goker M."/>
            <person name="Klenk H.P."/>
        </authorList>
    </citation>
    <scope>NUCLEOTIDE SEQUENCE [LARGE SCALE GENOMIC DNA]</scope>
    <source>
        <strain evidence="3">DSM 16094</strain>
    </source>
</reference>
<dbReference type="eggNOG" id="ENOG5032XTF">
    <property type="taxonomic scope" value="Bacteria"/>
</dbReference>